<reference evidence="3" key="1">
    <citation type="submission" date="2023-10" db="EMBL/GenBank/DDBJ databases">
        <title>Genome assembly of Pristionchus species.</title>
        <authorList>
            <person name="Yoshida K."/>
            <person name="Sommer R.J."/>
        </authorList>
    </citation>
    <scope>NUCLEOTIDE SEQUENCE</scope>
    <source>
        <strain evidence="3">RS0144</strain>
    </source>
</reference>
<feature type="transmembrane region" description="Helical" evidence="2">
    <location>
        <begin position="53"/>
        <end position="74"/>
    </location>
</feature>
<gene>
    <name evidence="3" type="ORF">PENTCL1PPCAC_28064</name>
</gene>
<feature type="transmembrane region" description="Helical" evidence="2">
    <location>
        <begin position="23"/>
        <end position="41"/>
    </location>
</feature>
<feature type="region of interest" description="Disordered" evidence="1">
    <location>
        <begin position="173"/>
        <end position="219"/>
    </location>
</feature>
<proteinExistence type="predicted"/>
<protein>
    <submittedName>
        <fullName evidence="3">Uncharacterized protein</fullName>
    </submittedName>
</protein>
<keyword evidence="2" id="KW-0812">Transmembrane</keyword>
<keyword evidence="2" id="KW-0472">Membrane</keyword>
<feature type="non-terminal residue" evidence="3">
    <location>
        <position position="1"/>
    </location>
</feature>
<dbReference type="AlphaFoldDB" id="A0AAV5UI18"/>
<keyword evidence="4" id="KW-1185">Reference proteome</keyword>
<feature type="compositionally biased region" description="Basic and acidic residues" evidence="1">
    <location>
        <begin position="177"/>
        <end position="191"/>
    </location>
</feature>
<feature type="transmembrane region" description="Helical" evidence="2">
    <location>
        <begin position="113"/>
        <end position="132"/>
    </location>
</feature>
<dbReference type="EMBL" id="BTSX01000006">
    <property type="protein sequence ID" value="GMT05890.1"/>
    <property type="molecule type" value="Genomic_DNA"/>
</dbReference>
<evidence type="ECO:0000256" key="1">
    <source>
        <dbReference type="SAM" id="MobiDB-lite"/>
    </source>
</evidence>
<comment type="caution">
    <text evidence="3">The sequence shown here is derived from an EMBL/GenBank/DDBJ whole genome shotgun (WGS) entry which is preliminary data.</text>
</comment>
<dbReference type="Proteomes" id="UP001432027">
    <property type="component" value="Unassembled WGS sequence"/>
</dbReference>
<organism evidence="3 4">
    <name type="scientific">Pristionchus entomophagus</name>
    <dbReference type="NCBI Taxonomy" id="358040"/>
    <lineage>
        <taxon>Eukaryota</taxon>
        <taxon>Metazoa</taxon>
        <taxon>Ecdysozoa</taxon>
        <taxon>Nematoda</taxon>
        <taxon>Chromadorea</taxon>
        <taxon>Rhabditida</taxon>
        <taxon>Rhabditina</taxon>
        <taxon>Diplogasteromorpha</taxon>
        <taxon>Diplogasteroidea</taxon>
        <taxon>Neodiplogasteridae</taxon>
        <taxon>Pristionchus</taxon>
    </lineage>
</organism>
<keyword evidence="2" id="KW-1133">Transmembrane helix</keyword>
<feature type="transmembrane region" description="Helical" evidence="2">
    <location>
        <begin position="81"/>
        <end position="101"/>
    </location>
</feature>
<sequence length="219" mass="25564">CSRGMNRNDEELAQGPIFKRRTIADWHLFIEVIWMVVYSLAQTHDDRQMELMIAGVFCLGVFASRLMIFAVDFFRVLAIPAFVLTLAQLVPRLYIVGITIIYETVDLTAVNPYNISLIALSVVIVGHIWVCYEYGRAYYLIAWEKGEANMDEECRVESDEIWKQKQKIRKRLLRKKQRDERKAEVERKLRENGTVIDEDTPSSSIQPSTSHDHFYVERD</sequence>
<evidence type="ECO:0000313" key="3">
    <source>
        <dbReference type="EMBL" id="GMT05890.1"/>
    </source>
</evidence>
<evidence type="ECO:0000313" key="4">
    <source>
        <dbReference type="Proteomes" id="UP001432027"/>
    </source>
</evidence>
<name>A0AAV5UI18_9BILA</name>
<accession>A0AAV5UI18</accession>
<feature type="compositionally biased region" description="Basic and acidic residues" evidence="1">
    <location>
        <begin position="210"/>
        <end position="219"/>
    </location>
</feature>
<evidence type="ECO:0000256" key="2">
    <source>
        <dbReference type="SAM" id="Phobius"/>
    </source>
</evidence>